<name>A0A2S5EJY1_9BACT</name>
<keyword evidence="1" id="KW-0408">Iron</keyword>
<dbReference type="EMBL" id="JALY01000042">
    <property type="protein sequence ID" value="POZ93434.1"/>
    <property type="molecule type" value="Genomic_DNA"/>
</dbReference>
<dbReference type="PANTHER" id="PTHR42954">
    <property type="entry name" value="FE(2+) TRANSPORT PROTEIN A"/>
    <property type="match status" value="1"/>
</dbReference>
<dbReference type="Gene3D" id="2.30.30.90">
    <property type="match status" value="1"/>
</dbReference>
<evidence type="ECO:0000313" key="4">
    <source>
        <dbReference type="Proteomes" id="UP000236950"/>
    </source>
</evidence>
<dbReference type="GO" id="GO:0046914">
    <property type="term" value="F:transition metal ion binding"/>
    <property type="evidence" value="ECO:0007669"/>
    <property type="project" value="InterPro"/>
</dbReference>
<gene>
    <name evidence="3" type="ORF">AA81_01765</name>
</gene>
<evidence type="ECO:0000259" key="2">
    <source>
        <dbReference type="SMART" id="SM00899"/>
    </source>
</evidence>
<dbReference type="InterPro" id="IPR007167">
    <property type="entry name" value="Fe-transptr_FeoA-like"/>
</dbReference>
<dbReference type="PANTHER" id="PTHR42954:SF2">
    <property type="entry name" value="FE(2+) TRANSPORT PROTEIN A"/>
    <property type="match status" value="1"/>
</dbReference>
<dbReference type="Pfam" id="PF04023">
    <property type="entry name" value="FeoA"/>
    <property type="match status" value="1"/>
</dbReference>
<reference evidence="3 4" key="1">
    <citation type="submission" date="2014-01" db="EMBL/GenBank/DDBJ databases">
        <title>Comparative genomics of Petrotoga.</title>
        <authorList>
            <person name="Chow K."/>
            <person name="Charchuk R."/>
            <person name="Nesbo C.L."/>
        </authorList>
    </citation>
    <scope>NUCLEOTIDE SEQUENCE [LARGE SCALE GENOMIC DNA]</scope>
    <source>
        <strain evidence="3 4">DSM 16923</strain>
    </source>
</reference>
<evidence type="ECO:0000256" key="1">
    <source>
        <dbReference type="ARBA" id="ARBA00023004"/>
    </source>
</evidence>
<dbReference type="AlphaFoldDB" id="A0A2S5EJY1"/>
<organism evidence="3 4">
    <name type="scientific">Petrotoga halophila DSM 16923</name>
    <dbReference type="NCBI Taxonomy" id="1122953"/>
    <lineage>
        <taxon>Bacteria</taxon>
        <taxon>Thermotogati</taxon>
        <taxon>Thermotogota</taxon>
        <taxon>Thermotogae</taxon>
        <taxon>Petrotogales</taxon>
        <taxon>Petrotogaceae</taxon>
        <taxon>Petrotoga</taxon>
    </lineage>
</organism>
<accession>A0A2S5EJY1</accession>
<proteinExistence type="predicted"/>
<keyword evidence="4" id="KW-1185">Reference proteome</keyword>
<dbReference type="InterPro" id="IPR038157">
    <property type="entry name" value="FeoA_core_dom"/>
</dbReference>
<protein>
    <submittedName>
        <fullName evidence="3">Iron transporter FeoA</fullName>
    </submittedName>
</protein>
<sequence length="76" mass="8482">MELADLKVGEKAQIVGYKVTNESYLKKILSMGLTNGAEIKVVKVGPLGDPIEIEIRGFKLSLRKKEAEILKLRRIT</sequence>
<dbReference type="Proteomes" id="UP000236950">
    <property type="component" value="Unassembled WGS sequence"/>
</dbReference>
<comment type="caution">
    <text evidence="3">The sequence shown here is derived from an EMBL/GenBank/DDBJ whole genome shotgun (WGS) entry which is preliminary data.</text>
</comment>
<dbReference type="SMART" id="SM00899">
    <property type="entry name" value="FeoA"/>
    <property type="match status" value="1"/>
</dbReference>
<evidence type="ECO:0000313" key="3">
    <source>
        <dbReference type="EMBL" id="POZ93434.1"/>
    </source>
</evidence>
<dbReference type="InterPro" id="IPR008988">
    <property type="entry name" value="Transcriptional_repressor_C"/>
</dbReference>
<feature type="domain" description="Ferrous iron transporter FeoA-like" evidence="2">
    <location>
        <begin position="1"/>
        <end position="74"/>
    </location>
</feature>
<dbReference type="SUPFAM" id="SSF50037">
    <property type="entry name" value="C-terminal domain of transcriptional repressors"/>
    <property type="match status" value="1"/>
</dbReference>
<dbReference type="InterPro" id="IPR052713">
    <property type="entry name" value="FeoA"/>
</dbReference>